<gene>
    <name evidence="6" type="ORF">CWD77_04110</name>
</gene>
<dbReference type="GO" id="GO:0006189">
    <property type="term" value="P:'de novo' IMP biosynthetic process"/>
    <property type="evidence" value="ECO:0007669"/>
    <property type="project" value="TreeGrafter"/>
</dbReference>
<protein>
    <recommendedName>
        <fullName evidence="2">phosphoribosylglycinamide formyltransferase 1</fullName>
        <ecNumber evidence="2">2.1.2.2</ecNumber>
    </recommendedName>
</protein>
<dbReference type="SUPFAM" id="SSF53328">
    <property type="entry name" value="Formyltransferase"/>
    <property type="match status" value="1"/>
</dbReference>
<evidence type="ECO:0000256" key="3">
    <source>
        <dbReference type="ARBA" id="ARBA00022679"/>
    </source>
</evidence>
<sequence>MKKIIVFGDLPIATLVAKHIMEDPNVQLIGVVIGNENPTNNDPWEKVPLLAEYVEREGIHKFSLDELVSKFQKNDLYIGFSCRFSKILKKEHIQLFQQGIVNFHGGLLPEFGGLYSSCHTILEGSNLGGGTIHFIDEQIDSGQIIVRAEIEVTDKDTSYTLFQRTQEALIISFYDYYKTIFNKSVKTQKPINYSKKGINSNYYDKNSLLGKKQFYLTDSEEKIDRVIRAFEFPGKEPAFFKLNGKKYFVKTSFNS</sequence>
<dbReference type="CDD" id="cd08369">
    <property type="entry name" value="FMT_core"/>
    <property type="match status" value="1"/>
</dbReference>
<dbReference type="EMBL" id="PISP01000001">
    <property type="protein sequence ID" value="PKD44655.1"/>
    <property type="molecule type" value="Genomic_DNA"/>
</dbReference>
<accession>A0A2N0VKD3</accession>
<keyword evidence="7" id="KW-1185">Reference proteome</keyword>
<organism evidence="6 7">
    <name type="scientific">Rhodohalobacter barkolensis</name>
    <dbReference type="NCBI Taxonomy" id="2053187"/>
    <lineage>
        <taxon>Bacteria</taxon>
        <taxon>Pseudomonadati</taxon>
        <taxon>Balneolota</taxon>
        <taxon>Balneolia</taxon>
        <taxon>Balneolales</taxon>
        <taxon>Balneolaceae</taxon>
        <taxon>Rhodohalobacter</taxon>
    </lineage>
</organism>
<comment type="caution">
    <text evidence="6">The sequence shown here is derived from an EMBL/GenBank/DDBJ whole genome shotgun (WGS) entry which is preliminary data.</text>
</comment>
<comment type="pathway">
    <text evidence="1">Purine metabolism; IMP biosynthesis via de novo pathway; N(2)-formyl-N(1)-(5-phospho-D-ribosyl)glycinamide from N(1)-(5-phospho-D-ribosyl)glycinamide (10-formyl THF route): step 1/1.</text>
</comment>
<dbReference type="Pfam" id="PF00551">
    <property type="entry name" value="Formyl_trans_N"/>
    <property type="match status" value="1"/>
</dbReference>
<keyword evidence="3" id="KW-0808">Transferase</keyword>
<reference evidence="6 7" key="1">
    <citation type="submission" date="2017-11" db="EMBL/GenBank/DDBJ databases">
        <title>Rhodohalobacter 15182 sp. nov., isolated from a salt lake.</title>
        <authorList>
            <person name="Han S."/>
        </authorList>
    </citation>
    <scope>NUCLEOTIDE SEQUENCE [LARGE SCALE GENOMIC DNA]</scope>
    <source>
        <strain evidence="6 7">15182</strain>
    </source>
</reference>
<dbReference type="AlphaFoldDB" id="A0A2N0VKD3"/>
<proteinExistence type="predicted"/>
<dbReference type="GO" id="GO:0005737">
    <property type="term" value="C:cytoplasm"/>
    <property type="evidence" value="ECO:0007669"/>
    <property type="project" value="TreeGrafter"/>
</dbReference>
<dbReference type="OrthoDB" id="9802815at2"/>
<evidence type="ECO:0000256" key="1">
    <source>
        <dbReference type="ARBA" id="ARBA00005054"/>
    </source>
</evidence>
<evidence type="ECO:0000256" key="2">
    <source>
        <dbReference type="ARBA" id="ARBA00012254"/>
    </source>
</evidence>
<dbReference type="InterPro" id="IPR002376">
    <property type="entry name" value="Formyl_transf_N"/>
</dbReference>
<dbReference type="InterPro" id="IPR036477">
    <property type="entry name" value="Formyl_transf_N_sf"/>
</dbReference>
<dbReference type="Gene3D" id="3.40.50.12230">
    <property type="match status" value="1"/>
</dbReference>
<dbReference type="PANTHER" id="PTHR43369">
    <property type="entry name" value="PHOSPHORIBOSYLGLYCINAMIDE FORMYLTRANSFERASE"/>
    <property type="match status" value="1"/>
</dbReference>
<evidence type="ECO:0000313" key="7">
    <source>
        <dbReference type="Proteomes" id="UP000233398"/>
    </source>
</evidence>
<dbReference type="RefSeq" id="WP_101071946.1">
    <property type="nucleotide sequence ID" value="NZ_PISP01000001.1"/>
</dbReference>
<name>A0A2N0VKD3_9BACT</name>
<evidence type="ECO:0000256" key="4">
    <source>
        <dbReference type="ARBA" id="ARBA00022755"/>
    </source>
</evidence>
<dbReference type="Proteomes" id="UP000233398">
    <property type="component" value="Unassembled WGS sequence"/>
</dbReference>
<dbReference type="GO" id="GO:0004644">
    <property type="term" value="F:phosphoribosylglycinamide formyltransferase activity"/>
    <property type="evidence" value="ECO:0007669"/>
    <property type="project" value="UniProtKB-EC"/>
</dbReference>
<dbReference type="PANTHER" id="PTHR43369:SF2">
    <property type="entry name" value="PHOSPHORIBOSYLGLYCINAMIDE FORMYLTRANSFERASE"/>
    <property type="match status" value="1"/>
</dbReference>
<keyword evidence="4" id="KW-0658">Purine biosynthesis</keyword>
<evidence type="ECO:0000259" key="5">
    <source>
        <dbReference type="Pfam" id="PF00551"/>
    </source>
</evidence>
<evidence type="ECO:0000313" key="6">
    <source>
        <dbReference type="EMBL" id="PKD44655.1"/>
    </source>
</evidence>
<dbReference type="EC" id="2.1.2.2" evidence="2"/>
<feature type="domain" description="Formyl transferase N-terminal" evidence="5">
    <location>
        <begin position="80"/>
        <end position="168"/>
    </location>
</feature>